<feature type="transmembrane region" description="Helical" evidence="8">
    <location>
        <begin position="194"/>
        <end position="218"/>
    </location>
</feature>
<dbReference type="AlphaFoldDB" id="A0A8J2Z564"/>
<dbReference type="PANTHER" id="PTHR23502:SF132">
    <property type="entry name" value="POLYAMINE TRANSPORTER 2-RELATED"/>
    <property type="match status" value="1"/>
</dbReference>
<organism evidence="10 11">
    <name type="scientific">Cysteiniphilum litorale</name>
    <dbReference type="NCBI Taxonomy" id="2056700"/>
    <lineage>
        <taxon>Bacteria</taxon>
        <taxon>Pseudomonadati</taxon>
        <taxon>Pseudomonadota</taxon>
        <taxon>Gammaproteobacteria</taxon>
        <taxon>Thiotrichales</taxon>
        <taxon>Fastidiosibacteraceae</taxon>
        <taxon>Cysteiniphilum</taxon>
    </lineage>
</organism>
<evidence type="ECO:0000256" key="5">
    <source>
        <dbReference type="ARBA" id="ARBA00022692"/>
    </source>
</evidence>
<feature type="transmembrane region" description="Helical" evidence="8">
    <location>
        <begin position="140"/>
        <end position="162"/>
    </location>
</feature>
<dbReference type="GO" id="GO:0005886">
    <property type="term" value="C:plasma membrane"/>
    <property type="evidence" value="ECO:0007669"/>
    <property type="project" value="UniProtKB-SubCell"/>
</dbReference>
<evidence type="ECO:0000256" key="1">
    <source>
        <dbReference type="ARBA" id="ARBA00004651"/>
    </source>
</evidence>
<evidence type="ECO:0000313" key="10">
    <source>
        <dbReference type="EMBL" id="GGF99453.1"/>
    </source>
</evidence>
<comment type="caution">
    <text evidence="8">Lacks conserved residue(s) required for the propagation of feature annotation.</text>
</comment>
<keyword evidence="3 8" id="KW-0813">Transport</keyword>
<accession>A0A8J2Z564</accession>
<protein>
    <recommendedName>
        <fullName evidence="8">Bcr/CflA family efflux transporter</fullName>
    </recommendedName>
</protein>
<dbReference type="EMBL" id="BMJS01000017">
    <property type="protein sequence ID" value="GGF99453.1"/>
    <property type="molecule type" value="Genomic_DNA"/>
</dbReference>
<dbReference type="NCBIfam" id="TIGR00710">
    <property type="entry name" value="efflux_Bcr_CflA"/>
    <property type="match status" value="1"/>
</dbReference>
<keyword evidence="4" id="KW-1003">Cell membrane</keyword>
<feature type="transmembrane region" description="Helical" evidence="8">
    <location>
        <begin position="112"/>
        <end position="134"/>
    </location>
</feature>
<dbReference type="CDD" id="cd17320">
    <property type="entry name" value="MFS_MdfA_MDR_like"/>
    <property type="match status" value="1"/>
</dbReference>
<feature type="transmembrane region" description="Helical" evidence="8">
    <location>
        <begin position="23"/>
        <end position="42"/>
    </location>
</feature>
<feature type="domain" description="Major facilitator superfamily (MFS) profile" evidence="9">
    <location>
        <begin position="1"/>
        <end position="377"/>
    </location>
</feature>
<feature type="transmembrane region" description="Helical" evidence="8">
    <location>
        <begin position="260"/>
        <end position="283"/>
    </location>
</feature>
<keyword evidence="6 8" id="KW-1133">Transmembrane helix</keyword>
<gene>
    <name evidence="10" type="ORF">GCM10010995_15910</name>
</gene>
<evidence type="ECO:0000256" key="3">
    <source>
        <dbReference type="ARBA" id="ARBA00022448"/>
    </source>
</evidence>
<dbReference type="Pfam" id="PF07690">
    <property type="entry name" value="MFS_1"/>
    <property type="match status" value="1"/>
</dbReference>
<dbReference type="InterPro" id="IPR011701">
    <property type="entry name" value="MFS"/>
</dbReference>
<dbReference type="PANTHER" id="PTHR23502">
    <property type="entry name" value="MAJOR FACILITATOR SUPERFAMILY"/>
    <property type="match status" value="1"/>
</dbReference>
<comment type="subcellular location">
    <subcellularLocation>
        <location evidence="8">Cell inner membrane</location>
        <topology evidence="8">Multi-pass membrane protein</topology>
    </subcellularLocation>
    <subcellularLocation>
        <location evidence="1">Cell membrane</location>
        <topology evidence="1">Multi-pass membrane protein</topology>
    </subcellularLocation>
</comment>
<sequence length="386" mass="41614">MASDMYVPSLPSMSHALSASSSMARMTIGAFLVALAFSQLFYGPASDKMGRKKIIYLGAIIYLVGSIFCMFAWSIDTLIVGRIIQGVGTGALLPLSRVIVQDSVSKDKFIQIVSWISLFFMLAPAGAPVIGGLIQTYANWRVSFLVMFILVLAVAIVVFSMLPETHPIAKRNVNALKPKHLISSYFEVITHAPFVIYTFCMIAGFSGLVGFYTVGPFILIKKFGVSPQDFGFFSIAIVGSAFVTRLYMSMISLKKFGTTATLFQGLSLMVIASCILLISSAARYAGSKTLVICVALYAMGGSMVGPTVVGVALSFFSHKAGAAGAVYGFLQMFGLFLVSTVAAMIPEKIVDYSIIIFVMSLTAFTLFSLLTFKQRYLLTNQTACAS</sequence>
<dbReference type="InterPro" id="IPR036259">
    <property type="entry name" value="MFS_trans_sf"/>
</dbReference>
<feature type="transmembrane region" description="Helical" evidence="8">
    <location>
        <begin position="54"/>
        <end position="73"/>
    </location>
</feature>
<reference evidence="10" key="2">
    <citation type="submission" date="2020-09" db="EMBL/GenBank/DDBJ databases">
        <authorList>
            <person name="Sun Q."/>
            <person name="Zhou Y."/>
        </authorList>
    </citation>
    <scope>NUCLEOTIDE SEQUENCE</scope>
    <source>
        <strain evidence="10">CGMCC 1.15758</strain>
    </source>
</reference>
<dbReference type="PROSITE" id="PS50850">
    <property type="entry name" value="MFS"/>
    <property type="match status" value="1"/>
</dbReference>
<feature type="transmembrane region" description="Helical" evidence="8">
    <location>
        <begin position="230"/>
        <end position="248"/>
    </location>
</feature>
<feature type="transmembrane region" description="Helical" evidence="8">
    <location>
        <begin position="325"/>
        <end position="346"/>
    </location>
</feature>
<feature type="transmembrane region" description="Helical" evidence="8">
    <location>
        <begin position="289"/>
        <end position="313"/>
    </location>
</feature>
<proteinExistence type="inferred from homology"/>
<dbReference type="GO" id="GO:0042910">
    <property type="term" value="F:xenobiotic transmembrane transporter activity"/>
    <property type="evidence" value="ECO:0007669"/>
    <property type="project" value="InterPro"/>
</dbReference>
<feature type="transmembrane region" description="Helical" evidence="8">
    <location>
        <begin position="79"/>
        <end position="100"/>
    </location>
</feature>
<evidence type="ECO:0000256" key="6">
    <source>
        <dbReference type="ARBA" id="ARBA00022989"/>
    </source>
</evidence>
<keyword evidence="7 8" id="KW-0472">Membrane</keyword>
<evidence type="ECO:0000313" key="11">
    <source>
        <dbReference type="Proteomes" id="UP000636949"/>
    </source>
</evidence>
<feature type="transmembrane region" description="Helical" evidence="8">
    <location>
        <begin position="352"/>
        <end position="372"/>
    </location>
</feature>
<comment type="caution">
    <text evidence="10">The sequence shown here is derived from an EMBL/GenBank/DDBJ whole genome shotgun (WGS) entry which is preliminary data.</text>
</comment>
<evidence type="ECO:0000259" key="9">
    <source>
        <dbReference type="PROSITE" id="PS50850"/>
    </source>
</evidence>
<evidence type="ECO:0000256" key="2">
    <source>
        <dbReference type="ARBA" id="ARBA00006236"/>
    </source>
</evidence>
<evidence type="ECO:0000256" key="7">
    <source>
        <dbReference type="ARBA" id="ARBA00023136"/>
    </source>
</evidence>
<keyword evidence="5 8" id="KW-0812">Transmembrane</keyword>
<keyword evidence="11" id="KW-1185">Reference proteome</keyword>
<dbReference type="InterPro" id="IPR004812">
    <property type="entry name" value="Efflux_drug-R_Bcr/CmlA"/>
</dbReference>
<evidence type="ECO:0000256" key="8">
    <source>
        <dbReference type="RuleBase" id="RU365088"/>
    </source>
</evidence>
<reference evidence="10" key="1">
    <citation type="journal article" date="2014" name="Int. J. Syst. Evol. Microbiol.">
        <title>Complete genome sequence of Corynebacterium casei LMG S-19264T (=DSM 44701T), isolated from a smear-ripened cheese.</title>
        <authorList>
            <consortium name="US DOE Joint Genome Institute (JGI-PGF)"/>
            <person name="Walter F."/>
            <person name="Albersmeier A."/>
            <person name="Kalinowski J."/>
            <person name="Ruckert C."/>
        </authorList>
    </citation>
    <scope>NUCLEOTIDE SEQUENCE</scope>
    <source>
        <strain evidence="10">CGMCC 1.15758</strain>
    </source>
</reference>
<dbReference type="InterPro" id="IPR020846">
    <property type="entry name" value="MFS_dom"/>
</dbReference>
<keyword evidence="8" id="KW-0997">Cell inner membrane</keyword>
<dbReference type="SUPFAM" id="SSF103473">
    <property type="entry name" value="MFS general substrate transporter"/>
    <property type="match status" value="1"/>
</dbReference>
<name>A0A8J2Z564_9GAMM</name>
<comment type="similarity">
    <text evidence="2 8">Belongs to the major facilitator superfamily. Bcr/CmlA family.</text>
</comment>
<evidence type="ECO:0000256" key="4">
    <source>
        <dbReference type="ARBA" id="ARBA00022475"/>
    </source>
</evidence>
<dbReference type="Proteomes" id="UP000636949">
    <property type="component" value="Unassembled WGS sequence"/>
</dbReference>
<dbReference type="Gene3D" id="1.20.1720.10">
    <property type="entry name" value="Multidrug resistance protein D"/>
    <property type="match status" value="1"/>
</dbReference>
<dbReference type="GO" id="GO:1990961">
    <property type="term" value="P:xenobiotic detoxification by transmembrane export across the plasma membrane"/>
    <property type="evidence" value="ECO:0007669"/>
    <property type="project" value="InterPro"/>
</dbReference>